<evidence type="ECO:0000256" key="1">
    <source>
        <dbReference type="SAM" id="MobiDB-lite"/>
    </source>
</evidence>
<proteinExistence type="predicted"/>
<gene>
    <name evidence="2" type="ORF">NHX12_004718</name>
</gene>
<feature type="region of interest" description="Disordered" evidence="1">
    <location>
        <begin position="1"/>
        <end position="32"/>
    </location>
</feature>
<sequence>MSNAAFPATLNIHHHPGGSKAPPTTLSAPPITLSAPPITLSAPPTTLSALPTTLSAPPTTVLAPALCHIKETTELKRFPLLLPGVNR</sequence>
<organism evidence="2 3">
    <name type="scientific">Muraenolepis orangiensis</name>
    <name type="common">Patagonian moray cod</name>
    <dbReference type="NCBI Taxonomy" id="630683"/>
    <lineage>
        <taxon>Eukaryota</taxon>
        <taxon>Metazoa</taxon>
        <taxon>Chordata</taxon>
        <taxon>Craniata</taxon>
        <taxon>Vertebrata</taxon>
        <taxon>Euteleostomi</taxon>
        <taxon>Actinopterygii</taxon>
        <taxon>Neopterygii</taxon>
        <taxon>Teleostei</taxon>
        <taxon>Neoteleostei</taxon>
        <taxon>Acanthomorphata</taxon>
        <taxon>Zeiogadaria</taxon>
        <taxon>Gadariae</taxon>
        <taxon>Gadiformes</taxon>
        <taxon>Muraenolepidoidei</taxon>
        <taxon>Muraenolepididae</taxon>
        <taxon>Muraenolepis</taxon>
    </lineage>
</organism>
<evidence type="ECO:0000313" key="2">
    <source>
        <dbReference type="EMBL" id="KAJ3595414.1"/>
    </source>
</evidence>
<dbReference type="Proteomes" id="UP001148018">
    <property type="component" value="Unassembled WGS sequence"/>
</dbReference>
<dbReference type="AlphaFoldDB" id="A0A9Q0DTA1"/>
<keyword evidence="3" id="KW-1185">Reference proteome</keyword>
<accession>A0A9Q0DTA1</accession>
<name>A0A9Q0DTA1_9TELE</name>
<protein>
    <submittedName>
        <fullName evidence="2">Uncharacterized protein</fullName>
    </submittedName>
</protein>
<dbReference type="EMBL" id="JANIIK010000111">
    <property type="protein sequence ID" value="KAJ3595414.1"/>
    <property type="molecule type" value="Genomic_DNA"/>
</dbReference>
<reference evidence="2" key="1">
    <citation type="submission" date="2022-07" db="EMBL/GenBank/DDBJ databases">
        <title>Chromosome-level genome of Muraenolepis orangiensis.</title>
        <authorList>
            <person name="Kim J."/>
        </authorList>
    </citation>
    <scope>NUCLEOTIDE SEQUENCE</scope>
    <source>
        <strain evidence="2">KU_S4_2022</strain>
        <tissue evidence="2">Muscle</tissue>
    </source>
</reference>
<evidence type="ECO:0000313" key="3">
    <source>
        <dbReference type="Proteomes" id="UP001148018"/>
    </source>
</evidence>
<comment type="caution">
    <text evidence="2">The sequence shown here is derived from an EMBL/GenBank/DDBJ whole genome shotgun (WGS) entry which is preliminary data.</text>
</comment>